<sequence length="198" mass="21719">MASPADDRGFVKCAESTKLNPYNCECGCRSGYYERFGRCRARLIGPQEINVTACMSEAGLDCEHRCLNDTDGDHVCECNPGYRLAGDKQRCIACFDAHNVCENGGQLKWSEDHCKCFCPIPWAGRSYQECNLYSCANGGVLDYDNCRCDCAAGWRGVSCEETCEVDQSMICDVGSLPFCQSVAIVKTKCTVLCGVCVP</sequence>
<accession>A0ABM0MRF6</accession>
<dbReference type="Proteomes" id="UP000694865">
    <property type="component" value="Unplaced"/>
</dbReference>
<reference evidence="3" key="1">
    <citation type="submission" date="2025-08" db="UniProtKB">
        <authorList>
            <consortium name="RefSeq"/>
        </authorList>
    </citation>
    <scope>IDENTIFICATION</scope>
    <source>
        <tissue evidence="3">Testes</tissue>
    </source>
</reference>
<dbReference type="SUPFAM" id="SSF57196">
    <property type="entry name" value="EGF/Laminin"/>
    <property type="match status" value="1"/>
</dbReference>
<evidence type="ECO:0000313" key="3">
    <source>
        <dbReference type="RefSeq" id="XP_006822597.1"/>
    </source>
</evidence>
<dbReference type="Gene3D" id="2.10.25.10">
    <property type="entry name" value="Laminin"/>
    <property type="match status" value="1"/>
</dbReference>
<name>A0ABM0MRF6_SACKO</name>
<evidence type="ECO:0000313" key="2">
    <source>
        <dbReference type="Proteomes" id="UP000694865"/>
    </source>
</evidence>
<protein>
    <submittedName>
        <fullName evidence="3">Neurogenic locus notch homolog protein 2-like</fullName>
    </submittedName>
</protein>
<dbReference type="RefSeq" id="XP_006822597.1">
    <property type="nucleotide sequence ID" value="XM_006822534.1"/>
</dbReference>
<dbReference type="PROSITE" id="PS00022">
    <property type="entry name" value="EGF_1"/>
    <property type="match status" value="1"/>
</dbReference>
<gene>
    <name evidence="3" type="primary">LOC102804264</name>
</gene>
<keyword evidence="2" id="KW-1185">Reference proteome</keyword>
<evidence type="ECO:0000259" key="1">
    <source>
        <dbReference type="PROSITE" id="PS00022"/>
    </source>
</evidence>
<dbReference type="InterPro" id="IPR000742">
    <property type="entry name" value="EGF"/>
</dbReference>
<feature type="domain" description="EGF-like" evidence="1">
    <location>
        <begin position="148"/>
        <end position="159"/>
    </location>
</feature>
<dbReference type="SMART" id="SM00181">
    <property type="entry name" value="EGF"/>
    <property type="match status" value="2"/>
</dbReference>
<organism evidence="2 3">
    <name type="scientific">Saccoglossus kowalevskii</name>
    <name type="common">Acorn worm</name>
    <dbReference type="NCBI Taxonomy" id="10224"/>
    <lineage>
        <taxon>Eukaryota</taxon>
        <taxon>Metazoa</taxon>
        <taxon>Hemichordata</taxon>
        <taxon>Enteropneusta</taxon>
        <taxon>Harrimaniidae</taxon>
        <taxon>Saccoglossus</taxon>
    </lineage>
</organism>
<dbReference type="GeneID" id="102804264"/>
<proteinExistence type="predicted"/>